<dbReference type="SUPFAM" id="SSF117281">
    <property type="entry name" value="Kelch motif"/>
    <property type="match status" value="1"/>
</dbReference>
<evidence type="ECO:0000313" key="2">
    <source>
        <dbReference type="EMBL" id="JAG94884.1"/>
    </source>
</evidence>
<dbReference type="InterPro" id="IPR017451">
    <property type="entry name" value="F-box-assoc_interact_dom"/>
</dbReference>
<feature type="domain" description="F-box" evidence="1">
    <location>
        <begin position="74"/>
        <end position="120"/>
    </location>
</feature>
<name>A0A0D6QWF5_ARACU</name>
<dbReference type="SUPFAM" id="SSF81383">
    <property type="entry name" value="F-box domain"/>
    <property type="match status" value="1"/>
</dbReference>
<reference evidence="2" key="1">
    <citation type="submission" date="2015-03" db="EMBL/GenBank/DDBJ databases">
        <title>A transcriptome of Araucaria cunninghamii, an australian fine timber species.</title>
        <authorList>
            <person name="Jing Yi C.J.Y."/>
            <person name="Yin San L.Y.S."/>
            <person name="Abdul Karim S.S."/>
            <person name="Wan Azmi N.N."/>
            <person name="Hercus R.R."/>
            <person name="Croft L.L."/>
        </authorList>
    </citation>
    <scope>NUCLEOTIDE SEQUENCE</scope>
    <source>
        <strain evidence="2">MI0301</strain>
        <tissue evidence="2">Leaf</tissue>
    </source>
</reference>
<dbReference type="InterPro" id="IPR050796">
    <property type="entry name" value="SCF_F-box_component"/>
</dbReference>
<dbReference type="NCBIfam" id="TIGR01640">
    <property type="entry name" value="F_box_assoc_1"/>
    <property type="match status" value="1"/>
</dbReference>
<dbReference type="InterPro" id="IPR001810">
    <property type="entry name" value="F-box_dom"/>
</dbReference>
<dbReference type="SMART" id="SM00256">
    <property type="entry name" value="FBOX"/>
    <property type="match status" value="1"/>
</dbReference>
<dbReference type="PANTHER" id="PTHR31672:SF2">
    <property type="entry name" value="F-BOX DOMAIN-CONTAINING PROTEIN"/>
    <property type="match status" value="1"/>
</dbReference>
<evidence type="ECO:0000259" key="1">
    <source>
        <dbReference type="PROSITE" id="PS50181"/>
    </source>
</evidence>
<dbReference type="Gene3D" id="1.20.1280.50">
    <property type="match status" value="1"/>
</dbReference>
<accession>A0A0D6QWF5</accession>
<proteinExistence type="predicted"/>
<dbReference type="InterPro" id="IPR005174">
    <property type="entry name" value="KIB1-4_b-propeller"/>
</dbReference>
<dbReference type="Pfam" id="PF03478">
    <property type="entry name" value="Beta-prop_KIB1-4"/>
    <property type="match status" value="1"/>
</dbReference>
<sequence>MEGAFSPALENITIREDAEDEEVRTMVGALSSALEDITIIDEEEDEEEQEYEDELEDESCKNNRRSNACEELDASIWSNLPGDILERVLAHLPVACLARARTVCKKLNQIILSNNFLSAQADLAPPRRESWFAMFQTEECSKFSAYDPDLNRWYEIPLSFLPCQVRGVASAGGLLCCRGEMTPGLLALLVCNPMTKKCGVLPPMLRRRLVPVVSMQLFHHHFKVLVAGDDLHPDGRSVSDLTCEVFDSRTNRWTLSGSIPPNSELELGSAICNGNLYLLTNSSSPSLCGVLSFNLQHGVWSKVQAPMPRNLTIPSLVECSGRLFMVGGVVKKIKMASVRVWELCERSMAWKEVARMKDRMFRELSDKKELYFTAVGHGNLICILIFQSTQMLALDIRTRSWFWLPRYASAGGSESRTLLGYPFNPNLYTVV</sequence>
<organism evidence="2">
    <name type="scientific">Araucaria cunninghamii</name>
    <name type="common">Hoop pine</name>
    <name type="synonym">Moreton Bay pine</name>
    <dbReference type="NCBI Taxonomy" id="56994"/>
    <lineage>
        <taxon>Eukaryota</taxon>
        <taxon>Viridiplantae</taxon>
        <taxon>Streptophyta</taxon>
        <taxon>Embryophyta</taxon>
        <taxon>Tracheophyta</taxon>
        <taxon>Spermatophyta</taxon>
        <taxon>Pinopsida</taxon>
        <taxon>Pinidae</taxon>
        <taxon>Conifers II</taxon>
        <taxon>Araucariales</taxon>
        <taxon>Araucariaceae</taxon>
        <taxon>Araucaria</taxon>
    </lineage>
</organism>
<protein>
    <recommendedName>
        <fullName evidence="1">F-box domain-containing protein</fullName>
    </recommendedName>
</protein>
<dbReference type="EMBL" id="GCKF01042143">
    <property type="protein sequence ID" value="JAG94884.1"/>
    <property type="molecule type" value="Transcribed_RNA"/>
</dbReference>
<dbReference type="InterPro" id="IPR036047">
    <property type="entry name" value="F-box-like_dom_sf"/>
</dbReference>
<dbReference type="PROSITE" id="PS50181">
    <property type="entry name" value="FBOX"/>
    <property type="match status" value="1"/>
</dbReference>
<dbReference type="Gene3D" id="2.120.10.80">
    <property type="entry name" value="Kelch-type beta propeller"/>
    <property type="match status" value="1"/>
</dbReference>
<dbReference type="InterPro" id="IPR015915">
    <property type="entry name" value="Kelch-typ_b-propeller"/>
</dbReference>
<dbReference type="PANTHER" id="PTHR31672">
    <property type="entry name" value="BNACNNG10540D PROTEIN"/>
    <property type="match status" value="1"/>
</dbReference>
<dbReference type="AlphaFoldDB" id="A0A0D6QWF5"/>
<dbReference type="Pfam" id="PF00646">
    <property type="entry name" value="F-box"/>
    <property type="match status" value="1"/>
</dbReference>